<dbReference type="AlphaFoldDB" id="G4U2G0"/>
<accession>G4U2G0</accession>
<keyword evidence="1" id="KW-0732">Signal</keyword>
<gene>
    <name evidence="2" type="ORF">PIIN_09968</name>
</gene>
<feature type="signal peptide" evidence="1">
    <location>
        <begin position="1"/>
        <end position="22"/>
    </location>
</feature>
<name>G4U2G0_SERID</name>
<keyword evidence="3" id="KW-1185">Reference proteome</keyword>
<sequence>LVWLQYALLLWCRMCIIDDTLSDSGKFSKSGNLEWSQRSELCGLCQGRKLSWIKLSGIGCAWRSHLIGKGLSRGWRGLYNRQG</sequence>
<dbReference type="Proteomes" id="UP000007148">
    <property type="component" value="Unassembled WGS sequence"/>
</dbReference>
<dbReference type="HOGENOM" id="CLU_2543416_0_0_1"/>
<reference evidence="2 3" key="1">
    <citation type="journal article" date="2011" name="PLoS Pathog.">
        <title>Endophytic Life Strategies Decoded by Genome and Transcriptome Analyses of the Mutualistic Root Symbiont Piriformospora indica.</title>
        <authorList>
            <person name="Zuccaro A."/>
            <person name="Lahrmann U."/>
            <person name="Guldener U."/>
            <person name="Langen G."/>
            <person name="Pfiffi S."/>
            <person name="Biedenkopf D."/>
            <person name="Wong P."/>
            <person name="Samans B."/>
            <person name="Grimm C."/>
            <person name="Basiewicz M."/>
            <person name="Murat C."/>
            <person name="Martin F."/>
            <person name="Kogel K.H."/>
        </authorList>
    </citation>
    <scope>NUCLEOTIDE SEQUENCE [LARGE SCALE GENOMIC DNA]</scope>
    <source>
        <strain evidence="2 3">DSM 11827</strain>
    </source>
</reference>
<evidence type="ECO:0000313" key="3">
    <source>
        <dbReference type="Proteomes" id="UP000007148"/>
    </source>
</evidence>
<evidence type="ECO:0000313" key="2">
    <source>
        <dbReference type="EMBL" id="CCA77769.1"/>
    </source>
</evidence>
<feature type="chain" id="PRO_5003469557" evidence="1">
    <location>
        <begin position="23"/>
        <end position="83"/>
    </location>
</feature>
<evidence type="ECO:0000256" key="1">
    <source>
        <dbReference type="SAM" id="SignalP"/>
    </source>
</evidence>
<dbReference type="InParanoid" id="G4U2G0"/>
<feature type="non-terminal residue" evidence="2">
    <location>
        <position position="1"/>
    </location>
</feature>
<organism evidence="2 3">
    <name type="scientific">Serendipita indica (strain DSM 11827)</name>
    <name type="common">Root endophyte fungus</name>
    <name type="synonym">Piriformospora indica</name>
    <dbReference type="NCBI Taxonomy" id="1109443"/>
    <lineage>
        <taxon>Eukaryota</taxon>
        <taxon>Fungi</taxon>
        <taxon>Dikarya</taxon>
        <taxon>Basidiomycota</taxon>
        <taxon>Agaricomycotina</taxon>
        <taxon>Agaricomycetes</taxon>
        <taxon>Sebacinales</taxon>
        <taxon>Serendipitaceae</taxon>
        <taxon>Serendipita</taxon>
    </lineage>
</organism>
<proteinExistence type="predicted"/>
<protein>
    <submittedName>
        <fullName evidence="2">Uncharacterized protein</fullName>
    </submittedName>
</protein>
<dbReference type="EMBL" id="CAFZ01001870">
    <property type="protein sequence ID" value="CCA77769.1"/>
    <property type="molecule type" value="Genomic_DNA"/>
</dbReference>
<comment type="caution">
    <text evidence="2">The sequence shown here is derived from an EMBL/GenBank/DDBJ whole genome shotgun (WGS) entry which is preliminary data.</text>
</comment>